<dbReference type="AlphaFoldDB" id="A0AAV1K9Y3"/>
<evidence type="ECO:0000256" key="7">
    <source>
        <dbReference type="ARBA" id="ARBA00022605"/>
    </source>
</evidence>
<evidence type="ECO:0000256" key="2">
    <source>
        <dbReference type="ARBA" id="ARBA00005205"/>
    </source>
</evidence>
<comment type="catalytic activity">
    <reaction evidence="11">
        <text>L-proline + NAD(+) = (S)-1-pyrroline-5-carboxylate + NADH + 2 H(+)</text>
        <dbReference type="Rhea" id="RHEA:14105"/>
        <dbReference type="ChEBI" id="CHEBI:15378"/>
        <dbReference type="ChEBI" id="CHEBI:17388"/>
        <dbReference type="ChEBI" id="CHEBI:57540"/>
        <dbReference type="ChEBI" id="CHEBI:57945"/>
        <dbReference type="ChEBI" id="CHEBI:60039"/>
        <dbReference type="EC" id="1.5.1.2"/>
    </reaction>
</comment>
<evidence type="ECO:0000313" key="18">
    <source>
        <dbReference type="Proteomes" id="UP001314205"/>
    </source>
</evidence>
<dbReference type="PANTHER" id="PTHR11645">
    <property type="entry name" value="PYRROLINE-5-CARBOXYLATE REDUCTASE"/>
    <property type="match status" value="1"/>
</dbReference>
<dbReference type="PANTHER" id="PTHR11645:SF69">
    <property type="entry name" value="PYRROLINE-5-CARBOXYLATE REDUCTASE"/>
    <property type="match status" value="1"/>
</dbReference>
<dbReference type="GO" id="GO:0055129">
    <property type="term" value="P:L-proline biosynthetic process"/>
    <property type="evidence" value="ECO:0007669"/>
    <property type="project" value="TreeGrafter"/>
</dbReference>
<evidence type="ECO:0000313" key="17">
    <source>
        <dbReference type="EMBL" id="CAK1579393.1"/>
    </source>
</evidence>
<reference evidence="17 18" key="1">
    <citation type="submission" date="2023-11" db="EMBL/GenBank/DDBJ databases">
        <authorList>
            <person name="Hedman E."/>
            <person name="Englund M."/>
            <person name="Stromberg M."/>
            <person name="Nyberg Akerstrom W."/>
            <person name="Nylinder S."/>
            <person name="Jareborg N."/>
            <person name="Kallberg Y."/>
            <person name="Kronander E."/>
        </authorList>
    </citation>
    <scope>NUCLEOTIDE SEQUENCE [LARGE SCALE GENOMIC DNA]</scope>
</reference>
<evidence type="ECO:0000256" key="3">
    <source>
        <dbReference type="ARBA" id="ARBA00005525"/>
    </source>
</evidence>
<dbReference type="InterPro" id="IPR000304">
    <property type="entry name" value="Pyrroline-COOH_reductase"/>
</dbReference>
<feature type="binding site" evidence="13">
    <location>
        <position position="58"/>
    </location>
    <ligand>
        <name>NADPH</name>
        <dbReference type="ChEBI" id="CHEBI:57783"/>
    </ligand>
</feature>
<evidence type="ECO:0000256" key="6">
    <source>
        <dbReference type="ARBA" id="ARBA00022490"/>
    </source>
</evidence>
<protein>
    <recommendedName>
        <fullName evidence="5 14">Pyrroline-5-carboxylate reductase</fullName>
        <ecNumber evidence="4 14">1.5.1.2</ecNumber>
    </recommendedName>
</protein>
<keyword evidence="7 14" id="KW-0028">Amino-acid biosynthesis</keyword>
<comment type="pathway">
    <text evidence="2 14">Amino-acid biosynthesis; L-proline biosynthesis; L-proline from L-glutamate 5-semialdehyde: step 1/1.</text>
</comment>
<keyword evidence="10 14" id="KW-0560">Oxidoreductase</keyword>
<dbReference type="InterPro" id="IPR008927">
    <property type="entry name" value="6-PGluconate_DH-like_C_sf"/>
</dbReference>
<evidence type="ECO:0000256" key="4">
    <source>
        <dbReference type="ARBA" id="ARBA00012855"/>
    </source>
</evidence>
<dbReference type="Gene3D" id="3.40.50.720">
    <property type="entry name" value="NAD(P)-binding Rossmann-like Domain"/>
    <property type="match status" value="1"/>
</dbReference>
<dbReference type="FunFam" id="1.10.3730.10:FF:000001">
    <property type="entry name" value="Pyrroline-5-carboxylate reductase"/>
    <property type="match status" value="1"/>
</dbReference>
<dbReference type="Pfam" id="PF03807">
    <property type="entry name" value="F420_oxidored"/>
    <property type="match status" value="1"/>
</dbReference>
<dbReference type="InterPro" id="IPR028939">
    <property type="entry name" value="P5C_Rdtase_cat_N"/>
</dbReference>
<feature type="binding site" evidence="13">
    <location>
        <begin position="10"/>
        <end position="15"/>
    </location>
    <ligand>
        <name>NADP(+)</name>
        <dbReference type="ChEBI" id="CHEBI:58349"/>
    </ligand>
</feature>
<dbReference type="PIRSF" id="PIRSF000193">
    <property type="entry name" value="Pyrrol-5-carb_rd"/>
    <property type="match status" value="1"/>
</dbReference>
<evidence type="ECO:0000259" key="16">
    <source>
        <dbReference type="Pfam" id="PF14748"/>
    </source>
</evidence>
<name>A0AAV1K9Y3_9NEOP</name>
<dbReference type="InterPro" id="IPR029036">
    <property type="entry name" value="P5CR_dimer"/>
</dbReference>
<evidence type="ECO:0000256" key="8">
    <source>
        <dbReference type="ARBA" id="ARBA00022650"/>
    </source>
</evidence>
<dbReference type="FunFam" id="3.40.50.720:FF:000190">
    <property type="entry name" value="Pyrroline-5-carboxylate reductase"/>
    <property type="match status" value="1"/>
</dbReference>
<evidence type="ECO:0000256" key="1">
    <source>
        <dbReference type="ARBA" id="ARBA00004496"/>
    </source>
</evidence>
<dbReference type="NCBIfam" id="TIGR00112">
    <property type="entry name" value="proC"/>
    <property type="match status" value="1"/>
</dbReference>
<dbReference type="GO" id="GO:0005737">
    <property type="term" value="C:cytoplasm"/>
    <property type="evidence" value="ECO:0007669"/>
    <property type="project" value="UniProtKB-SubCell"/>
</dbReference>
<feature type="domain" description="Pyrroline-5-carboxylate reductase dimerisation" evidence="16">
    <location>
        <begin position="171"/>
        <end position="275"/>
    </location>
</feature>
<accession>A0AAV1K9Y3</accession>
<feature type="domain" description="Pyrroline-5-carboxylate reductase catalytic N-terminal" evidence="15">
    <location>
        <begin position="7"/>
        <end position="105"/>
    </location>
</feature>
<evidence type="ECO:0000259" key="15">
    <source>
        <dbReference type="Pfam" id="PF03807"/>
    </source>
</evidence>
<evidence type="ECO:0000256" key="5">
    <source>
        <dbReference type="ARBA" id="ARBA00021413"/>
    </source>
</evidence>
<dbReference type="Proteomes" id="UP001314205">
    <property type="component" value="Unassembled WGS sequence"/>
</dbReference>
<dbReference type="EMBL" id="CAVLGL010000002">
    <property type="protein sequence ID" value="CAK1579393.1"/>
    <property type="molecule type" value="Genomic_DNA"/>
</dbReference>
<evidence type="ECO:0000256" key="10">
    <source>
        <dbReference type="ARBA" id="ARBA00023002"/>
    </source>
</evidence>
<evidence type="ECO:0000256" key="12">
    <source>
        <dbReference type="ARBA" id="ARBA00052690"/>
    </source>
</evidence>
<sequence length="278" mass="29501">MSLSYNIGFIGGGNMSTAIFKGILRNDTHPASKIWVSGPHLSNLKHWEEMGANITTKNGEVFYKCDIIFLGVKPGVLNDAINDCLNTLPPNASSKNVLFISMLAGVSIDQLHKAIKVLSKDSSVVRIMPNTPMSVGAGVCLYTPDNSVTREQCEILEKLLSSCGIYEEVSESLMSAAGPLPSCGPAFMYIVIEALADGAVKQGVPRAMALRLAAQVLIGSGQMVLQTNKHPGLLKDEVCSPGGSTICGVTALENGRLRATLINAIEAATLRSKELGKK</sequence>
<dbReference type="GO" id="GO:0004735">
    <property type="term" value="F:pyrroline-5-carboxylate reductase activity"/>
    <property type="evidence" value="ECO:0007669"/>
    <property type="project" value="UniProtKB-EC"/>
</dbReference>
<dbReference type="SUPFAM" id="SSF48179">
    <property type="entry name" value="6-phosphogluconate dehydrogenase C-terminal domain-like"/>
    <property type="match status" value="1"/>
</dbReference>
<dbReference type="PROSITE" id="PS00521">
    <property type="entry name" value="P5CR"/>
    <property type="match status" value="1"/>
</dbReference>
<keyword evidence="9 13" id="KW-0521">NADP</keyword>
<keyword evidence="6" id="KW-0963">Cytoplasm</keyword>
<dbReference type="Gene3D" id="1.10.3730.10">
    <property type="entry name" value="ProC C-terminal domain-like"/>
    <property type="match status" value="1"/>
</dbReference>
<evidence type="ECO:0000256" key="14">
    <source>
        <dbReference type="RuleBase" id="RU003903"/>
    </source>
</evidence>
<dbReference type="SUPFAM" id="SSF51735">
    <property type="entry name" value="NAD(P)-binding Rossmann-fold domains"/>
    <property type="match status" value="1"/>
</dbReference>
<keyword evidence="18" id="KW-1185">Reference proteome</keyword>
<comment type="subcellular location">
    <subcellularLocation>
        <location evidence="1">Cytoplasm</location>
    </subcellularLocation>
</comment>
<dbReference type="EC" id="1.5.1.2" evidence="4 14"/>
<dbReference type="HAMAP" id="MF_01925">
    <property type="entry name" value="P5C_reductase"/>
    <property type="match status" value="1"/>
</dbReference>
<comment type="similarity">
    <text evidence="3 14">Belongs to the pyrroline-5-carboxylate reductase family.</text>
</comment>
<proteinExistence type="inferred from homology"/>
<comment type="caution">
    <text evidence="17">The sequence shown here is derived from an EMBL/GenBank/DDBJ whole genome shotgun (WGS) entry which is preliminary data.</text>
</comment>
<evidence type="ECO:0000256" key="11">
    <source>
        <dbReference type="ARBA" id="ARBA00050547"/>
    </source>
</evidence>
<organism evidence="17 18">
    <name type="scientific">Parnassius mnemosyne</name>
    <name type="common">clouded apollo</name>
    <dbReference type="NCBI Taxonomy" id="213953"/>
    <lineage>
        <taxon>Eukaryota</taxon>
        <taxon>Metazoa</taxon>
        <taxon>Ecdysozoa</taxon>
        <taxon>Arthropoda</taxon>
        <taxon>Hexapoda</taxon>
        <taxon>Insecta</taxon>
        <taxon>Pterygota</taxon>
        <taxon>Neoptera</taxon>
        <taxon>Endopterygota</taxon>
        <taxon>Lepidoptera</taxon>
        <taxon>Glossata</taxon>
        <taxon>Ditrysia</taxon>
        <taxon>Papilionoidea</taxon>
        <taxon>Papilionidae</taxon>
        <taxon>Parnassiinae</taxon>
        <taxon>Parnassini</taxon>
        <taxon>Parnassius</taxon>
        <taxon>Driopa</taxon>
    </lineage>
</organism>
<keyword evidence="8 14" id="KW-0641">Proline biosynthesis</keyword>
<evidence type="ECO:0000256" key="13">
    <source>
        <dbReference type="PIRSR" id="PIRSR000193-1"/>
    </source>
</evidence>
<gene>
    <name evidence="17" type="ORF">PARMNEM_LOCUS1343</name>
</gene>
<evidence type="ECO:0000256" key="9">
    <source>
        <dbReference type="ARBA" id="ARBA00022857"/>
    </source>
</evidence>
<dbReference type="InterPro" id="IPR036291">
    <property type="entry name" value="NAD(P)-bd_dom_sf"/>
</dbReference>
<dbReference type="InterPro" id="IPR053790">
    <property type="entry name" value="P5CR-like_CS"/>
</dbReference>
<comment type="catalytic activity">
    <reaction evidence="12 14">
        <text>L-proline + NADP(+) = (S)-1-pyrroline-5-carboxylate + NADPH + 2 H(+)</text>
        <dbReference type="Rhea" id="RHEA:14109"/>
        <dbReference type="ChEBI" id="CHEBI:15378"/>
        <dbReference type="ChEBI" id="CHEBI:17388"/>
        <dbReference type="ChEBI" id="CHEBI:57783"/>
        <dbReference type="ChEBI" id="CHEBI:58349"/>
        <dbReference type="ChEBI" id="CHEBI:60039"/>
        <dbReference type="EC" id="1.5.1.2"/>
    </reaction>
</comment>
<dbReference type="Pfam" id="PF14748">
    <property type="entry name" value="P5CR_dimer"/>
    <property type="match status" value="1"/>
</dbReference>